<feature type="coiled-coil region" evidence="5">
    <location>
        <begin position="122"/>
        <end position="174"/>
    </location>
</feature>
<proteinExistence type="inferred from homology"/>
<keyword evidence="3 5" id="KW-0175">Coiled coil</keyword>
<accession>A0A3E1P1B3</accession>
<protein>
    <submittedName>
        <fullName evidence="6">DNA recombination protein RmuC</fullName>
    </submittedName>
</protein>
<dbReference type="GO" id="GO:0006310">
    <property type="term" value="P:DNA recombination"/>
    <property type="evidence" value="ECO:0007669"/>
    <property type="project" value="UniProtKB-KW"/>
</dbReference>
<gene>
    <name evidence="6" type="ORF">DXN04_18505</name>
</gene>
<evidence type="ECO:0000256" key="4">
    <source>
        <dbReference type="ARBA" id="ARBA00023172"/>
    </source>
</evidence>
<keyword evidence="4" id="KW-0233">DNA recombination</keyword>
<evidence type="ECO:0000313" key="7">
    <source>
        <dbReference type="Proteomes" id="UP000261174"/>
    </source>
</evidence>
<keyword evidence="7" id="KW-1185">Reference proteome</keyword>
<comment type="caution">
    <text evidence="6">The sequence shown here is derived from an EMBL/GenBank/DDBJ whole genome shotgun (WGS) entry which is preliminary data.</text>
</comment>
<evidence type="ECO:0000313" key="6">
    <source>
        <dbReference type="EMBL" id="RFM33942.1"/>
    </source>
</evidence>
<sequence>MEIIIIVVLSLAVILWLLFTIHQYRTRIAVMEAQTGAGNQAVELLKQEVQEKKALAEELNARMQILLQENIRLHSDAEARETRLREQQHFIEQSNLQLRDAFSALSTEALKHNNNSFVTLAKAALETQLTDARGDLEKRQQAIDSMVKPLSESLQRFDENMRQLESNRQQQYGQINQFILGVQQSTEKLQKETHSLVSALKTSHIRGRYGEIALRRVVEFAGMTEHCDFSEQVSVNSEDGQLRPDMIIRLPEGKTIIVDSKVPLSAYMKAFETENEEERKVLLAQHAYAVKDHLKKLSAKAYWSQWKDSPDYVILYMQIESSFGAALQADPTLIEEGIRSKIVLATPTTLITLLRTVGFVWQQLHVAENIDEIRNAGIELYNRTGMLIKHFASIGGSLTTAVGHYNSAVASLESRFMPQARRLQNLGPAVKTQLAEIKPVETVVRQLPEQLEEGENDERIEN</sequence>
<dbReference type="AlphaFoldDB" id="A0A3E1P1B3"/>
<comment type="similarity">
    <text evidence="2">Belongs to the RmuC family.</text>
</comment>
<evidence type="ECO:0000256" key="2">
    <source>
        <dbReference type="ARBA" id="ARBA00009840"/>
    </source>
</evidence>
<evidence type="ECO:0000256" key="5">
    <source>
        <dbReference type="SAM" id="Coils"/>
    </source>
</evidence>
<dbReference type="InterPro" id="IPR003798">
    <property type="entry name" value="DNA_recombination_RmuC"/>
</dbReference>
<dbReference type="RefSeq" id="WP_116854860.1">
    <property type="nucleotide sequence ID" value="NZ_QTJV01000006.1"/>
</dbReference>
<dbReference type="OrthoDB" id="370725at2"/>
<dbReference type="PANTHER" id="PTHR30563:SF0">
    <property type="entry name" value="DNA RECOMBINATION PROTEIN RMUC"/>
    <property type="match status" value="1"/>
</dbReference>
<comment type="function">
    <text evidence="1">Involved in DNA recombination.</text>
</comment>
<dbReference type="Pfam" id="PF02646">
    <property type="entry name" value="RmuC"/>
    <property type="match status" value="1"/>
</dbReference>
<reference evidence="6 7" key="1">
    <citation type="submission" date="2018-08" db="EMBL/GenBank/DDBJ databases">
        <title>Chitinophaga sp. K20C18050901, a novel bacterium isolated from forest soil.</title>
        <authorList>
            <person name="Wang C."/>
        </authorList>
    </citation>
    <scope>NUCLEOTIDE SEQUENCE [LARGE SCALE GENOMIC DNA]</scope>
    <source>
        <strain evidence="6 7">K20C18050901</strain>
    </source>
</reference>
<name>A0A3E1P1B3_9BACT</name>
<organism evidence="6 7">
    <name type="scientific">Chitinophaga silvisoli</name>
    <dbReference type="NCBI Taxonomy" id="2291814"/>
    <lineage>
        <taxon>Bacteria</taxon>
        <taxon>Pseudomonadati</taxon>
        <taxon>Bacteroidota</taxon>
        <taxon>Chitinophagia</taxon>
        <taxon>Chitinophagales</taxon>
        <taxon>Chitinophagaceae</taxon>
        <taxon>Chitinophaga</taxon>
    </lineage>
</organism>
<feature type="coiled-coil region" evidence="5">
    <location>
        <begin position="39"/>
        <end position="76"/>
    </location>
</feature>
<dbReference type="Proteomes" id="UP000261174">
    <property type="component" value="Unassembled WGS sequence"/>
</dbReference>
<evidence type="ECO:0000256" key="3">
    <source>
        <dbReference type="ARBA" id="ARBA00023054"/>
    </source>
</evidence>
<dbReference type="PANTHER" id="PTHR30563">
    <property type="entry name" value="DNA RECOMBINATION PROTEIN RMUC"/>
    <property type="match status" value="1"/>
</dbReference>
<dbReference type="EMBL" id="QTJV01000006">
    <property type="protein sequence ID" value="RFM33942.1"/>
    <property type="molecule type" value="Genomic_DNA"/>
</dbReference>
<evidence type="ECO:0000256" key="1">
    <source>
        <dbReference type="ARBA" id="ARBA00003416"/>
    </source>
</evidence>